<dbReference type="GO" id="GO:0016787">
    <property type="term" value="F:hydrolase activity"/>
    <property type="evidence" value="ECO:0007669"/>
    <property type="project" value="UniProtKB-KW"/>
</dbReference>
<dbReference type="Gene3D" id="3.40.50.1820">
    <property type="entry name" value="alpha/beta hydrolase"/>
    <property type="match status" value="1"/>
</dbReference>
<name>A0A6M8BFI8_9CYAN</name>
<dbReference type="PANTHER" id="PTHR43689:SF8">
    <property type="entry name" value="ALPHA_BETA-HYDROLASES SUPERFAMILY PROTEIN"/>
    <property type="match status" value="1"/>
</dbReference>
<dbReference type="PRINTS" id="PR00111">
    <property type="entry name" value="ABHYDROLASE"/>
</dbReference>
<sequence length="299" mass="33160">MQSSTTPKLSMKDRITEPEAIALLEQMRREPIVTSLCSEAIATNTVQLGTGDPPILLLHGFDSSLLEFRRLMPLLAAHFNTWAIDLWGFGFTQRRPDLDVHTTALRTHLHYAWKTLIGQPVVLVGVSMGGAAAIDFALSYPDAVRRLVLIDSAGYRSGPAFAKLLPMAIARQGARFLARPTVRQNVMRRAFYKSQLATDSAYACGALHLAEPHWETALAQFTRSGGYGSFRSQLSTLRPPTLILWGDTDRILGTRDALELARRIPHSQLVWIPQCGHLPHLEQPQAIAAAIYQFCQPRA</sequence>
<dbReference type="InterPro" id="IPR029058">
    <property type="entry name" value="AB_hydrolase_fold"/>
</dbReference>
<protein>
    <submittedName>
        <fullName evidence="2">Alpha/beta hydrolase</fullName>
    </submittedName>
</protein>
<keyword evidence="2" id="KW-0378">Hydrolase</keyword>
<dbReference type="EMBL" id="CP053661">
    <property type="protein sequence ID" value="QKD84992.1"/>
    <property type="molecule type" value="Genomic_DNA"/>
</dbReference>
<accession>A0A6M8BFI8</accession>
<gene>
    <name evidence="2" type="ORF">HPC62_15510</name>
</gene>
<dbReference type="PANTHER" id="PTHR43689">
    <property type="entry name" value="HYDROLASE"/>
    <property type="match status" value="1"/>
</dbReference>
<dbReference type="AlphaFoldDB" id="A0A6M8BFI8"/>
<dbReference type="Proteomes" id="UP000505210">
    <property type="component" value="Chromosome"/>
</dbReference>
<dbReference type="SUPFAM" id="SSF53474">
    <property type="entry name" value="alpha/beta-Hydrolases"/>
    <property type="match status" value="1"/>
</dbReference>
<feature type="domain" description="AB hydrolase-1" evidence="1">
    <location>
        <begin position="53"/>
        <end position="284"/>
    </location>
</feature>
<reference evidence="2 3" key="1">
    <citation type="submission" date="2020-05" db="EMBL/GenBank/DDBJ databases">
        <title>Complete genome sequence of of a novel Thermoleptolyngbya strain isolated from hot springs of Ganzi, Sichuan China.</title>
        <authorList>
            <person name="Tang J."/>
            <person name="Daroch M."/>
            <person name="Li L."/>
            <person name="Waleron K."/>
            <person name="Waleron M."/>
            <person name="Waleron M."/>
        </authorList>
    </citation>
    <scope>NUCLEOTIDE SEQUENCE [LARGE SCALE GENOMIC DNA]</scope>
    <source>
        <strain evidence="2 3">PKUAC-SCTA183</strain>
    </source>
</reference>
<organism evidence="2 3">
    <name type="scientific">Thermoleptolyngbya sichuanensis A183</name>
    <dbReference type="NCBI Taxonomy" id="2737172"/>
    <lineage>
        <taxon>Bacteria</taxon>
        <taxon>Bacillati</taxon>
        <taxon>Cyanobacteriota</taxon>
        <taxon>Cyanophyceae</taxon>
        <taxon>Oculatellales</taxon>
        <taxon>Oculatellaceae</taxon>
        <taxon>Thermoleptolyngbya</taxon>
        <taxon>Thermoleptolyngbya sichuanensis</taxon>
    </lineage>
</organism>
<keyword evidence="3" id="KW-1185">Reference proteome</keyword>
<evidence type="ECO:0000313" key="3">
    <source>
        <dbReference type="Proteomes" id="UP000505210"/>
    </source>
</evidence>
<proteinExistence type="predicted"/>
<dbReference type="InterPro" id="IPR000073">
    <property type="entry name" value="AB_hydrolase_1"/>
</dbReference>
<evidence type="ECO:0000313" key="2">
    <source>
        <dbReference type="EMBL" id="QKD84992.1"/>
    </source>
</evidence>
<dbReference type="InterPro" id="IPR000639">
    <property type="entry name" value="Epox_hydrolase-like"/>
</dbReference>
<evidence type="ECO:0000259" key="1">
    <source>
        <dbReference type="Pfam" id="PF00561"/>
    </source>
</evidence>
<dbReference type="PRINTS" id="PR00412">
    <property type="entry name" value="EPOXHYDRLASE"/>
</dbReference>
<dbReference type="KEGG" id="theu:HPC62_15510"/>
<dbReference type="Pfam" id="PF00561">
    <property type="entry name" value="Abhydrolase_1"/>
    <property type="match status" value="1"/>
</dbReference>